<name>A0A5A7N4V1_9PROT</name>
<reference evidence="1 2" key="1">
    <citation type="submission" date="2019-09" db="EMBL/GenBank/DDBJ databases">
        <title>NBRP : Genome information of microbial organism related human and environment.</title>
        <authorList>
            <person name="Hattori M."/>
            <person name="Oshima K."/>
            <person name="Inaba H."/>
            <person name="Suda W."/>
            <person name="Sakamoto M."/>
            <person name="Iino T."/>
            <person name="Kitahara M."/>
            <person name="Oshida Y."/>
            <person name="Iida T."/>
            <person name="Kudo T."/>
            <person name="Itoh T."/>
            <person name="Ohkuma M."/>
        </authorList>
    </citation>
    <scope>NUCLEOTIDE SEQUENCE [LARGE SCALE GENOMIC DNA]</scope>
    <source>
        <strain evidence="1 2">Q-1</strain>
    </source>
</reference>
<dbReference type="RefSeq" id="WP_313979333.1">
    <property type="nucleotide sequence ID" value="NZ_BKCN01000003.1"/>
</dbReference>
<evidence type="ECO:0000313" key="1">
    <source>
        <dbReference type="EMBL" id="GER03312.1"/>
    </source>
</evidence>
<accession>A0A5A7N4V1</accession>
<proteinExistence type="predicted"/>
<evidence type="ECO:0000313" key="2">
    <source>
        <dbReference type="Proteomes" id="UP000324996"/>
    </source>
</evidence>
<sequence length="74" mass="8562">MAYQMALKDLARFYFGHAMLAETLAVLRDDPAPDPALLMASHILLDRPMDEPDWRDGWWMGIAMPAYGRQRNRL</sequence>
<comment type="caution">
    <text evidence="1">The sequence shown here is derived from an EMBL/GenBank/DDBJ whole genome shotgun (WGS) entry which is preliminary data.</text>
</comment>
<dbReference type="Proteomes" id="UP000324996">
    <property type="component" value="Unassembled WGS sequence"/>
</dbReference>
<organism evidence="1 2">
    <name type="scientific">Iodidimonas nitroreducens</name>
    <dbReference type="NCBI Taxonomy" id="1236968"/>
    <lineage>
        <taxon>Bacteria</taxon>
        <taxon>Pseudomonadati</taxon>
        <taxon>Pseudomonadota</taxon>
        <taxon>Alphaproteobacteria</taxon>
        <taxon>Iodidimonadales</taxon>
        <taxon>Iodidimonadaceae</taxon>
        <taxon>Iodidimonas</taxon>
    </lineage>
</organism>
<gene>
    <name evidence="1" type="ORF">JCM17846_09940</name>
</gene>
<dbReference type="AlphaFoldDB" id="A0A5A7N4V1"/>
<dbReference type="EMBL" id="BKCN01000003">
    <property type="protein sequence ID" value="GER03312.1"/>
    <property type="molecule type" value="Genomic_DNA"/>
</dbReference>
<keyword evidence="2" id="KW-1185">Reference proteome</keyword>
<protein>
    <submittedName>
        <fullName evidence="1">Uncharacterized protein</fullName>
    </submittedName>
</protein>